<dbReference type="EMBL" id="KQ979579">
    <property type="protein sequence ID" value="KYN20650.1"/>
    <property type="molecule type" value="Genomic_DNA"/>
</dbReference>
<name>A0A195E629_9HYME</name>
<dbReference type="Proteomes" id="UP000078492">
    <property type="component" value="Unassembled WGS sequence"/>
</dbReference>
<evidence type="ECO:0000313" key="2">
    <source>
        <dbReference type="Proteomes" id="UP000078492"/>
    </source>
</evidence>
<keyword evidence="2" id="KW-1185">Reference proteome</keyword>
<gene>
    <name evidence="1" type="ORF">ALC57_06967</name>
</gene>
<sequence>MTQREETTEQKDCDYAGIYVTTWHKSVVNSSLKKIELIFRRKTLTRRKLRPHFLDVVRIPVGNRESLRVSAFPITLANSKFGAVAADTSTSIVVRARPAEKPITPLSVYTGSRLYARPRNVFPLRPRMQRETRSYPRRSGRPAFGEKLLKKPRVAAKGNGKSSRKIQAKEYLDEEIGGVDIVDAISRMIGYAGRRRVGREAGSYLWSAGRAARMGAGGGIVVVIVDSSSGMDGWCGCLRVAGACSTAVLVPLSLGYITKVRSCARASEGNWVNGRTTRFCAACTTAPPEPPERTSSNSIMTLVGMLKFNRVSILSPVCRRKYWRYLDTLDGLFPKVTHPEYRRCMEKTSLRRDKKKKLNRINKINLYAS</sequence>
<organism evidence="1 2">
    <name type="scientific">Trachymyrmex cornetzi</name>
    <dbReference type="NCBI Taxonomy" id="471704"/>
    <lineage>
        <taxon>Eukaryota</taxon>
        <taxon>Metazoa</taxon>
        <taxon>Ecdysozoa</taxon>
        <taxon>Arthropoda</taxon>
        <taxon>Hexapoda</taxon>
        <taxon>Insecta</taxon>
        <taxon>Pterygota</taxon>
        <taxon>Neoptera</taxon>
        <taxon>Endopterygota</taxon>
        <taxon>Hymenoptera</taxon>
        <taxon>Apocrita</taxon>
        <taxon>Aculeata</taxon>
        <taxon>Formicoidea</taxon>
        <taxon>Formicidae</taxon>
        <taxon>Myrmicinae</taxon>
        <taxon>Trachymyrmex</taxon>
    </lineage>
</organism>
<evidence type="ECO:0000313" key="1">
    <source>
        <dbReference type="EMBL" id="KYN20650.1"/>
    </source>
</evidence>
<dbReference type="AlphaFoldDB" id="A0A195E629"/>
<protein>
    <submittedName>
        <fullName evidence="1">Uncharacterized protein</fullName>
    </submittedName>
</protein>
<proteinExistence type="predicted"/>
<dbReference type="STRING" id="471704.A0A195E629"/>
<accession>A0A195E629</accession>
<reference evidence="1 2" key="1">
    <citation type="submission" date="2015-09" db="EMBL/GenBank/DDBJ databases">
        <title>Trachymyrmex cornetzi WGS genome.</title>
        <authorList>
            <person name="Nygaard S."/>
            <person name="Hu H."/>
            <person name="Boomsma J."/>
            <person name="Zhang G."/>
        </authorList>
    </citation>
    <scope>NUCLEOTIDE SEQUENCE [LARGE SCALE GENOMIC DNA]</scope>
    <source>
        <strain evidence="1">Tcor2-1</strain>
        <tissue evidence="1">Whole body</tissue>
    </source>
</reference>